<protein>
    <submittedName>
        <fullName evidence="1">Uncharacterized protein</fullName>
    </submittedName>
</protein>
<dbReference type="AlphaFoldDB" id="X1SGX9"/>
<gene>
    <name evidence="1" type="ORF">S06H3_65272</name>
</gene>
<organism evidence="1">
    <name type="scientific">marine sediment metagenome</name>
    <dbReference type="NCBI Taxonomy" id="412755"/>
    <lineage>
        <taxon>unclassified sequences</taxon>
        <taxon>metagenomes</taxon>
        <taxon>ecological metagenomes</taxon>
    </lineage>
</organism>
<feature type="non-terminal residue" evidence="1">
    <location>
        <position position="1"/>
    </location>
</feature>
<proteinExistence type="predicted"/>
<name>X1SGX9_9ZZZZ</name>
<sequence>QEEYANKLSHCPNCGEKITLQITCKDCGKKHNRFVKTCTCGREIAINYKCSKCGAYVFNEYIPGSQDSPGKLLDMCRSLHAEEIALLKLVKNSGKSNGD</sequence>
<feature type="non-terminal residue" evidence="1">
    <location>
        <position position="99"/>
    </location>
</feature>
<evidence type="ECO:0000313" key="1">
    <source>
        <dbReference type="EMBL" id="GAI66994.1"/>
    </source>
</evidence>
<dbReference type="EMBL" id="BARV01043886">
    <property type="protein sequence ID" value="GAI66994.1"/>
    <property type="molecule type" value="Genomic_DNA"/>
</dbReference>
<accession>X1SGX9</accession>
<reference evidence="1" key="1">
    <citation type="journal article" date="2014" name="Front. Microbiol.">
        <title>High frequency of phylogenetically diverse reductive dehalogenase-homologous genes in deep subseafloor sedimentary metagenomes.</title>
        <authorList>
            <person name="Kawai M."/>
            <person name="Futagami T."/>
            <person name="Toyoda A."/>
            <person name="Takaki Y."/>
            <person name="Nishi S."/>
            <person name="Hori S."/>
            <person name="Arai W."/>
            <person name="Tsubouchi T."/>
            <person name="Morono Y."/>
            <person name="Uchiyama I."/>
            <person name="Ito T."/>
            <person name="Fujiyama A."/>
            <person name="Inagaki F."/>
            <person name="Takami H."/>
        </authorList>
    </citation>
    <scope>NUCLEOTIDE SEQUENCE</scope>
    <source>
        <strain evidence="1">Expedition CK06-06</strain>
    </source>
</reference>
<comment type="caution">
    <text evidence="1">The sequence shown here is derived from an EMBL/GenBank/DDBJ whole genome shotgun (WGS) entry which is preliminary data.</text>
</comment>